<dbReference type="AlphaFoldDB" id="A0A545AKL6"/>
<organism evidence="3 4">
    <name type="scientific">Cryptosporangium phraense</name>
    <dbReference type="NCBI Taxonomy" id="2593070"/>
    <lineage>
        <taxon>Bacteria</taxon>
        <taxon>Bacillati</taxon>
        <taxon>Actinomycetota</taxon>
        <taxon>Actinomycetes</taxon>
        <taxon>Cryptosporangiales</taxon>
        <taxon>Cryptosporangiaceae</taxon>
        <taxon>Cryptosporangium</taxon>
    </lineage>
</organism>
<dbReference type="RefSeq" id="WP_142707759.1">
    <property type="nucleotide sequence ID" value="NZ_VIRS01000022.1"/>
</dbReference>
<dbReference type="Gene3D" id="1.10.1660.10">
    <property type="match status" value="1"/>
</dbReference>
<proteinExistence type="predicted"/>
<evidence type="ECO:0000259" key="2">
    <source>
        <dbReference type="PROSITE" id="PS50937"/>
    </source>
</evidence>
<name>A0A545AKL6_9ACTN</name>
<dbReference type="EMBL" id="VIRS01000022">
    <property type="protein sequence ID" value="TQS41800.1"/>
    <property type="molecule type" value="Genomic_DNA"/>
</dbReference>
<dbReference type="InParanoid" id="A0A545AKL6"/>
<dbReference type="GO" id="GO:0003700">
    <property type="term" value="F:DNA-binding transcription factor activity"/>
    <property type="evidence" value="ECO:0007669"/>
    <property type="project" value="InterPro"/>
</dbReference>
<keyword evidence="1" id="KW-0238">DNA-binding</keyword>
<dbReference type="CDD" id="cd04778">
    <property type="entry name" value="HTH_MerR-like_sg2"/>
    <property type="match status" value="1"/>
</dbReference>
<dbReference type="Proteomes" id="UP000317982">
    <property type="component" value="Unassembled WGS sequence"/>
</dbReference>
<dbReference type="SMART" id="SM00422">
    <property type="entry name" value="HTH_MERR"/>
    <property type="match status" value="1"/>
</dbReference>
<dbReference type="InterPro" id="IPR009061">
    <property type="entry name" value="DNA-bd_dom_put_sf"/>
</dbReference>
<dbReference type="GO" id="GO:0003677">
    <property type="term" value="F:DNA binding"/>
    <property type="evidence" value="ECO:0007669"/>
    <property type="project" value="UniProtKB-KW"/>
</dbReference>
<dbReference type="PANTHER" id="PTHR30204">
    <property type="entry name" value="REDOX-CYCLING DRUG-SENSING TRANSCRIPTIONAL ACTIVATOR SOXR"/>
    <property type="match status" value="1"/>
</dbReference>
<comment type="caution">
    <text evidence="3">The sequence shown here is derived from an EMBL/GenBank/DDBJ whole genome shotgun (WGS) entry which is preliminary data.</text>
</comment>
<dbReference type="OrthoDB" id="6716891at2"/>
<sequence>MAGRPETEQAGEYRINDLARESGIPVRNIRLYQERRILPPPERRGRVGWYSEAHLARLRLIARLLDRGYSLAHIGELISAWERGRDLADVLGLEAALTSPWTEEPQTVISAGDLQRMFGKQEERGTLDRAISSGMLVPDGPRFRVASPQLLDIAVQLVQAGYPLSVVMKLAEDSMHDVERVAERYVSLVKATITPSLSPGEHGEATEIDDPAAAAELVQRLRPLARKSVDAMLAIAMENAVNQVLGDAVSALAKGEGVPVEGALAEGALAERKG</sequence>
<dbReference type="InterPro" id="IPR047057">
    <property type="entry name" value="MerR_fam"/>
</dbReference>
<evidence type="ECO:0000256" key="1">
    <source>
        <dbReference type="ARBA" id="ARBA00023125"/>
    </source>
</evidence>
<feature type="domain" description="HTH merR-type" evidence="2">
    <location>
        <begin position="12"/>
        <end position="80"/>
    </location>
</feature>
<dbReference type="InterPro" id="IPR000551">
    <property type="entry name" value="MerR-type_HTH_dom"/>
</dbReference>
<reference evidence="3 4" key="1">
    <citation type="submission" date="2019-07" db="EMBL/GenBank/DDBJ databases">
        <title>Cryptosporangium phraense sp. nov., isolated from plant litter.</title>
        <authorList>
            <person name="Suriyachadkun C."/>
        </authorList>
    </citation>
    <scope>NUCLEOTIDE SEQUENCE [LARGE SCALE GENOMIC DNA]</scope>
    <source>
        <strain evidence="3 4">A-T 5661</strain>
    </source>
</reference>
<dbReference type="Pfam" id="PF13411">
    <property type="entry name" value="MerR_1"/>
    <property type="match status" value="1"/>
</dbReference>
<keyword evidence="4" id="KW-1185">Reference proteome</keyword>
<dbReference type="PANTHER" id="PTHR30204:SF93">
    <property type="entry name" value="HTH MERR-TYPE DOMAIN-CONTAINING PROTEIN"/>
    <property type="match status" value="1"/>
</dbReference>
<protein>
    <submittedName>
        <fullName evidence="3">MerR family transcriptional regulator</fullName>
    </submittedName>
</protein>
<gene>
    <name evidence="3" type="ORF">FL583_27580</name>
</gene>
<dbReference type="SUPFAM" id="SSF46955">
    <property type="entry name" value="Putative DNA-binding domain"/>
    <property type="match status" value="1"/>
</dbReference>
<accession>A0A545AKL6</accession>
<evidence type="ECO:0000313" key="4">
    <source>
        <dbReference type="Proteomes" id="UP000317982"/>
    </source>
</evidence>
<dbReference type="PROSITE" id="PS50937">
    <property type="entry name" value="HTH_MERR_2"/>
    <property type="match status" value="1"/>
</dbReference>
<evidence type="ECO:0000313" key="3">
    <source>
        <dbReference type="EMBL" id="TQS41800.1"/>
    </source>
</evidence>